<keyword evidence="1" id="KW-0539">Nucleus</keyword>
<dbReference type="PROSITE" id="PS51319">
    <property type="entry name" value="TFIIS_N"/>
    <property type="match status" value="1"/>
</dbReference>
<comment type="subcellular location">
    <subcellularLocation>
        <location evidence="1">Nucleus</location>
    </subcellularLocation>
</comment>
<evidence type="ECO:0000313" key="4">
    <source>
        <dbReference type="EMBL" id="ACO68007.1"/>
    </source>
</evidence>
<feature type="region of interest" description="Disordered" evidence="2">
    <location>
        <begin position="75"/>
        <end position="100"/>
    </location>
</feature>
<dbReference type="KEGG" id="mis:MICPUN_64871"/>
<proteinExistence type="predicted"/>
<feature type="compositionally biased region" description="Gly residues" evidence="2">
    <location>
        <begin position="212"/>
        <end position="223"/>
    </location>
</feature>
<feature type="compositionally biased region" description="Low complexity" evidence="2">
    <location>
        <begin position="634"/>
        <end position="647"/>
    </location>
</feature>
<evidence type="ECO:0000256" key="2">
    <source>
        <dbReference type="SAM" id="MobiDB-lite"/>
    </source>
</evidence>
<gene>
    <name evidence="4" type="ORF">MICPUN_64871</name>
</gene>
<accession>C1EJB1</accession>
<dbReference type="STRING" id="296587.C1EJB1"/>
<dbReference type="AlphaFoldDB" id="C1EJB1"/>
<dbReference type="eggNOG" id="ENOG502RI4W">
    <property type="taxonomic scope" value="Eukaryota"/>
</dbReference>
<dbReference type="Proteomes" id="UP000002009">
    <property type="component" value="Chromosome 16"/>
</dbReference>
<feature type="compositionally biased region" description="Gly residues" evidence="2">
    <location>
        <begin position="329"/>
        <end position="344"/>
    </location>
</feature>
<sequence>MGNDGPEMPISQLGFLRARGTRLGHLTVKIARLYGGQSQMWSPVTGSETSLLLASAGPIWRNPVEAARLIRAARRRPSSLTRGRDATRRDTRTMDPEESTPEDLDAYFVSFREVKTGPCHRYYLIRGDSRGGQTLGAVGVPSSSGAASGAQPAYDYRNARNFTNHGTLATSSKRELMTWLDGVVAEGIARQAVETGGGAPAETGRANDDDGGAVGGQPGGGSGANPSSPRGSEWINFSQDKFSFPDGRRGIRFYLVDAQGGATAAVLGEERDTRDGHYVYRKDDDFTAGPPLNCGNLTGVHRWLRDMCAGGAGVLLGTAGAHVPKRGGAKGGGAGRGGAAGGGNRNDREHPLDVLGKRRAPSEHHRSSHTGDEDTIATRRLRVEEREVRWLTARRAALAFVREEIHPHTQSEISKVAKALAEHVADSEEAHFPGGTNKAKGKKAKERAENALARVVEALRSLSSQYVSLKVMDGTNIVRSVASLRTHPHPTVAKMAESLCTQWLGSVHNAVGTLAASYERPPPPPPPTLNPNTGASGAKKPKPVYDEAFLAAMRNEPQLRRTRQKTVDKTAATNPGVGGGSGGPGGVGSGGASGGGGDAKPPPVAAPKAEPKAAAAKAATAKSQHKSPPKHAAKVSPPAAAAAQPAGGKKKGGSPVFAPHNPGTPLGKGRKLCLECNGVVGSPTRVCPHCNATLPFKQHAANSPKGAAAKNAAAAAKRRASAEGDGGGGAGGGAGGGGGGGGGGGVGASASVAQFLGRHRERFVSCKVSQLRRNVQEVCEGVRAVLDAGRVQDPGAAKHLREMSKKVGEVRLLQGVVERPRARKEVMGLIEAAVKVCNRHGV</sequence>
<feature type="region of interest" description="Disordered" evidence="2">
    <location>
        <begin position="323"/>
        <end position="351"/>
    </location>
</feature>
<feature type="region of interest" description="Disordered" evidence="2">
    <location>
        <begin position="358"/>
        <end position="377"/>
    </location>
</feature>
<name>C1EJB1_MICCC</name>
<dbReference type="Pfam" id="PF08711">
    <property type="entry name" value="Med26"/>
    <property type="match status" value="1"/>
</dbReference>
<feature type="region of interest" description="Disordered" evidence="2">
    <location>
        <begin position="553"/>
        <end position="668"/>
    </location>
</feature>
<evidence type="ECO:0000313" key="5">
    <source>
        <dbReference type="Proteomes" id="UP000002009"/>
    </source>
</evidence>
<feature type="compositionally biased region" description="Basic residues" evidence="2">
    <location>
        <begin position="623"/>
        <end position="633"/>
    </location>
</feature>
<reference evidence="4 5" key="1">
    <citation type="journal article" date="2009" name="Science">
        <title>Green evolution and dynamic adaptations revealed by genomes of the marine picoeukaryotes Micromonas.</title>
        <authorList>
            <person name="Worden A.Z."/>
            <person name="Lee J.H."/>
            <person name="Mock T."/>
            <person name="Rouze P."/>
            <person name="Simmons M.P."/>
            <person name="Aerts A.L."/>
            <person name="Allen A.E."/>
            <person name="Cuvelier M.L."/>
            <person name="Derelle E."/>
            <person name="Everett M.V."/>
            <person name="Foulon E."/>
            <person name="Grimwood J."/>
            <person name="Gundlach H."/>
            <person name="Henrissat B."/>
            <person name="Napoli C."/>
            <person name="McDonald S.M."/>
            <person name="Parker M.S."/>
            <person name="Rombauts S."/>
            <person name="Salamov A."/>
            <person name="Von Dassow P."/>
            <person name="Badger J.H."/>
            <person name="Coutinho P.M."/>
            <person name="Demir E."/>
            <person name="Dubchak I."/>
            <person name="Gentemann C."/>
            <person name="Eikrem W."/>
            <person name="Gready J.E."/>
            <person name="John U."/>
            <person name="Lanier W."/>
            <person name="Lindquist E.A."/>
            <person name="Lucas S."/>
            <person name="Mayer K.F."/>
            <person name="Moreau H."/>
            <person name="Not F."/>
            <person name="Otillar R."/>
            <person name="Panaud O."/>
            <person name="Pangilinan J."/>
            <person name="Paulsen I."/>
            <person name="Piegu B."/>
            <person name="Poliakov A."/>
            <person name="Robbens S."/>
            <person name="Schmutz J."/>
            <person name="Toulza E."/>
            <person name="Wyss T."/>
            <person name="Zelensky A."/>
            <person name="Zhou K."/>
            <person name="Armbrust E.V."/>
            <person name="Bhattacharya D."/>
            <person name="Goodenough U.W."/>
            <person name="Van de Peer Y."/>
            <person name="Grigoriev I.V."/>
        </authorList>
    </citation>
    <scope>NUCLEOTIDE SEQUENCE [LARGE SCALE GENOMIC DNA]</scope>
    <source>
        <strain evidence="5">RCC299 / NOUM17</strain>
    </source>
</reference>
<evidence type="ECO:0000259" key="3">
    <source>
        <dbReference type="PROSITE" id="PS51319"/>
    </source>
</evidence>
<dbReference type="OrthoDB" id="552188at2759"/>
<organism evidence="4 5">
    <name type="scientific">Micromonas commoda (strain RCC299 / NOUM17 / CCMP2709)</name>
    <name type="common">Picoplanktonic green alga</name>
    <dbReference type="NCBI Taxonomy" id="296587"/>
    <lineage>
        <taxon>Eukaryota</taxon>
        <taxon>Viridiplantae</taxon>
        <taxon>Chlorophyta</taxon>
        <taxon>Mamiellophyceae</taxon>
        <taxon>Mamiellales</taxon>
        <taxon>Mamiellaceae</taxon>
        <taxon>Micromonas</taxon>
    </lineage>
</organism>
<dbReference type="InterPro" id="IPR017923">
    <property type="entry name" value="TFIIS_N"/>
</dbReference>
<protein>
    <recommendedName>
        <fullName evidence="3">TFIIS N-terminal domain-containing protein</fullName>
    </recommendedName>
</protein>
<dbReference type="RefSeq" id="XP_002506749.1">
    <property type="nucleotide sequence ID" value="XM_002506703.1"/>
</dbReference>
<feature type="compositionally biased region" description="Basic and acidic residues" evidence="2">
    <location>
        <begin position="358"/>
        <end position="372"/>
    </location>
</feature>
<feature type="compositionally biased region" description="Low complexity" evidence="2">
    <location>
        <begin position="606"/>
        <end position="622"/>
    </location>
</feature>
<dbReference type="OMA" id="CKVSQLR"/>
<dbReference type="GO" id="GO:0005634">
    <property type="term" value="C:nucleus"/>
    <property type="evidence" value="ECO:0007669"/>
    <property type="project" value="UniProtKB-SubCell"/>
</dbReference>
<feature type="region of interest" description="Disordered" evidence="2">
    <location>
        <begin position="194"/>
        <end position="232"/>
    </location>
</feature>
<dbReference type="InParanoid" id="C1EJB1"/>
<feature type="compositionally biased region" description="Gly residues" evidence="2">
    <location>
        <begin position="576"/>
        <end position="598"/>
    </location>
</feature>
<feature type="compositionally biased region" description="Basic and acidic residues" evidence="2">
    <location>
        <begin position="82"/>
        <end position="95"/>
    </location>
</feature>
<feature type="region of interest" description="Disordered" evidence="2">
    <location>
        <begin position="516"/>
        <end position="541"/>
    </location>
</feature>
<feature type="region of interest" description="Disordered" evidence="2">
    <location>
        <begin position="709"/>
        <end position="730"/>
    </location>
</feature>
<evidence type="ECO:0000256" key="1">
    <source>
        <dbReference type="PROSITE-ProRule" id="PRU00649"/>
    </source>
</evidence>
<dbReference type="EMBL" id="CP001334">
    <property type="protein sequence ID" value="ACO68007.1"/>
    <property type="molecule type" value="Genomic_DNA"/>
</dbReference>
<feature type="domain" description="TFIIS N-terminal" evidence="3">
    <location>
        <begin position="434"/>
        <end position="510"/>
    </location>
</feature>
<feature type="compositionally biased region" description="Pro residues" evidence="2">
    <location>
        <begin position="520"/>
        <end position="529"/>
    </location>
</feature>
<dbReference type="SUPFAM" id="SSF47676">
    <property type="entry name" value="Conserved domain common to transcription factors TFIIS, elongin A, CRSP70"/>
    <property type="match status" value="1"/>
</dbReference>
<dbReference type="Gene3D" id="1.20.930.10">
    <property type="entry name" value="Conserved domain common to transcription factors TFIIS, elongin A, CRSP70"/>
    <property type="match status" value="1"/>
</dbReference>
<dbReference type="GeneID" id="8249829"/>
<dbReference type="InterPro" id="IPR035441">
    <property type="entry name" value="TFIIS/LEDGF_dom_sf"/>
</dbReference>
<keyword evidence="5" id="KW-1185">Reference proteome</keyword>